<comment type="similarity">
    <text evidence="2">Belongs to the MscS (TC 1.A.23) family.</text>
</comment>
<dbReference type="Gene3D" id="2.30.30.60">
    <property type="match status" value="1"/>
</dbReference>
<feature type="transmembrane region" description="Helical" evidence="7">
    <location>
        <begin position="623"/>
        <end position="652"/>
    </location>
</feature>
<dbReference type="PANTHER" id="PTHR30347:SF1">
    <property type="entry name" value="MECHANOSENSITIVE CHANNEL MSCK"/>
    <property type="match status" value="1"/>
</dbReference>
<dbReference type="InterPro" id="IPR052702">
    <property type="entry name" value="MscS-like_channel"/>
</dbReference>
<keyword evidence="6 7" id="KW-0472">Membrane</keyword>
<reference evidence="11 12" key="1">
    <citation type="submission" date="2018-05" db="EMBL/GenBank/DDBJ databases">
        <title>Genomic Encyclopedia of Type Strains, Phase IV (KMG-IV): sequencing the most valuable type-strain genomes for metagenomic binning, comparative biology and taxonomic classification.</title>
        <authorList>
            <person name="Goeker M."/>
        </authorList>
    </citation>
    <scope>NUCLEOTIDE SEQUENCE [LARGE SCALE GENOMIC DNA]</scope>
    <source>
        <strain evidence="11 12">DSM 6462</strain>
    </source>
</reference>
<feature type="transmembrane region" description="Helical" evidence="7">
    <location>
        <begin position="598"/>
        <end position="617"/>
    </location>
</feature>
<dbReference type="OrthoDB" id="9799209at2"/>
<dbReference type="AlphaFoldDB" id="A0A2V3U954"/>
<protein>
    <submittedName>
        <fullName evidence="11">Small-conductance mechanosensitive channel</fullName>
    </submittedName>
</protein>
<evidence type="ECO:0000256" key="2">
    <source>
        <dbReference type="ARBA" id="ARBA00008017"/>
    </source>
</evidence>
<feature type="transmembrane region" description="Helical" evidence="7">
    <location>
        <begin position="305"/>
        <end position="327"/>
    </location>
</feature>
<sequence length="798" mass="84741">MRLSSSLSLAPRLIMVFCIGLLLAGLGSVVVAGSVQAQAPSPAAPAQQAESAQSRLEQAKLQLDHIEAALTRQDLSDGTLVDLRNTLEPISTLITALQVELRPRVEALKARLAQLGPPPAAVAGATAPPVDENREEREAQIAGLARVEGLVAAANALQVQATQLRASIADARRKQLSGRVLARTPGIFSPTLWSEALAAMPTDLRALRMLAQDWGSIVRARVQDGRIAALVLPLLVGIGMFVLRQWLIPHLTRRDPEATDVSQRKRVLVAIGIAVGRTLTVAITLGLMFVAMDSIGLLPGRIKDLAQALLLAFIFVASARALADACFAPNLPSWRLFGMQETTARQLVIFIATIAGLMLAEVAVEALLVATSASLPSAILVKCLFLIAIAIATLAALHSLRSPDEEEECALGPYVAPNRSAGVLKIAGWTAITVVVFAVAIGYVALASFIVRQLIWAALVAAIIYLAIQLVAVTIGAIPRDKHMASAIHANIGVSRRSLEQFSVLVAGLINVTLVLLGFLMVLAPFGVESNDIIPAARQALVGFTIGEVTISLSAIMIAVLTFVLILGAVRAIQRWLSSTFLPTTELESGIRNSITTALGYLGFFIAAMVALSQLGLSLSNVAIVAGALSVGIGLGLQSIVNNFVSGLILLWERSIRVGDWVVIGADQGHVRRISVRATEIETFDRAAVIVPNSNLVSGVVKNWVHNGRSGRFTIKVGVSYTADADEIRDLLLSLAAGHAEVLRDPPPRVFLTDFGEKAVNFDLHGFVADVGTGGRIKSEISFKILRELKARDALPPR</sequence>
<evidence type="ECO:0000256" key="5">
    <source>
        <dbReference type="ARBA" id="ARBA00022989"/>
    </source>
</evidence>
<comment type="subcellular location">
    <subcellularLocation>
        <location evidence="1">Cell membrane</location>
        <topology evidence="1">Multi-pass membrane protein</topology>
    </subcellularLocation>
</comment>
<feature type="domain" description="Mechanosensitive ion channel MscS" evidence="8">
    <location>
        <begin position="640"/>
        <end position="705"/>
    </location>
</feature>
<feature type="transmembrane region" description="Helical" evidence="7">
    <location>
        <begin position="267"/>
        <end position="290"/>
    </location>
</feature>
<evidence type="ECO:0000259" key="10">
    <source>
        <dbReference type="Pfam" id="PF21082"/>
    </source>
</evidence>
<dbReference type="SUPFAM" id="SSF50182">
    <property type="entry name" value="Sm-like ribonucleoproteins"/>
    <property type="match status" value="1"/>
</dbReference>
<feature type="transmembrane region" description="Helical" evidence="7">
    <location>
        <begin position="504"/>
        <end position="528"/>
    </location>
</feature>
<dbReference type="Proteomes" id="UP000248021">
    <property type="component" value="Unassembled WGS sequence"/>
</dbReference>
<dbReference type="Pfam" id="PF12607">
    <property type="entry name" value="DUF3772"/>
    <property type="match status" value="1"/>
</dbReference>
<feature type="domain" description="Mechanosensitive ion channel MscS C-terminal" evidence="10">
    <location>
        <begin position="714"/>
        <end position="792"/>
    </location>
</feature>
<name>A0A2V3U954_9HYPH</name>
<evidence type="ECO:0000259" key="9">
    <source>
        <dbReference type="Pfam" id="PF12607"/>
    </source>
</evidence>
<dbReference type="InterPro" id="IPR006685">
    <property type="entry name" value="MscS_channel_2nd"/>
</dbReference>
<feature type="transmembrane region" description="Helical" evidence="7">
    <location>
        <begin position="455"/>
        <end position="478"/>
    </location>
</feature>
<feature type="transmembrane region" description="Helical" evidence="7">
    <location>
        <begin position="426"/>
        <end position="449"/>
    </location>
</feature>
<dbReference type="Pfam" id="PF21082">
    <property type="entry name" value="MS_channel_3rd"/>
    <property type="match status" value="1"/>
</dbReference>
<evidence type="ECO:0000313" key="11">
    <source>
        <dbReference type="EMBL" id="PXW60229.1"/>
    </source>
</evidence>
<dbReference type="InterPro" id="IPR011066">
    <property type="entry name" value="MscS_channel_C_sf"/>
</dbReference>
<organism evidence="11 12">
    <name type="scientific">Chelatococcus asaccharovorans</name>
    <dbReference type="NCBI Taxonomy" id="28210"/>
    <lineage>
        <taxon>Bacteria</taxon>
        <taxon>Pseudomonadati</taxon>
        <taxon>Pseudomonadota</taxon>
        <taxon>Alphaproteobacteria</taxon>
        <taxon>Hyphomicrobiales</taxon>
        <taxon>Chelatococcaceae</taxon>
        <taxon>Chelatococcus</taxon>
    </lineage>
</organism>
<evidence type="ECO:0000256" key="4">
    <source>
        <dbReference type="ARBA" id="ARBA00022692"/>
    </source>
</evidence>
<dbReference type="GO" id="GO:0005886">
    <property type="term" value="C:plasma membrane"/>
    <property type="evidence" value="ECO:0007669"/>
    <property type="project" value="UniProtKB-SubCell"/>
</dbReference>
<feature type="domain" description="DUF3772" evidence="9">
    <location>
        <begin position="153"/>
        <end position="212"/>
    </location>
</feature>
<dbReference type="SUPFAM" id="SSF82689">
    <property type="entry name" value="Mechanosensitive channel protein MscS (YggB), C-terminal domain"/>
    <property type="match status" value="1"/>
</dbReference>
<feature type="transmembrane region" description="Helical" evidence="7">
    <location>
        <begin position="375"/>
        <end position="397"/>
    </location>
</feature>
<dbReference type="Gene3D" id="3.30.70.100">
    <property type="match status" value="1"/>
</dbReference>
<comment type="caution">
    <text evidence="11">The sequence shown here is derived from an EMBL/GenBank/DDBJ whole genome shotgun (WGS) entry which is preliminary data.</text>
</comment>
<feature type="transmembrane region" description="Helical" evidence="7">
    <location>
        <begin position="227"/>
        <end position="247"/>
    </location>
</feature>
<dbReference type="InterPro" id="IPR023408">
    <property type="entry name" value="MscS_beta-dom_sf"/>
</dbReference>
<keyword evidence="4 7" id="KW-0812">Transmembrane</keyword>
<accession>A0A2V3U954</accession>
<dbReference type="InterPro" id="IPR010920">
    <property type="entry name" value="LSM_dom_sf"/>
</dbReference>
<keyword evidence="12" id="KW-1185">Reference proteome</keyword>
<gene>
    <name evidence="11" type="ORF">C7450_104281</name>
</gene>
<dbReference type="InterPro" id="IPR022249">
    <property type="entry name" value="DUF3772"/>
</dbReference>
<evidence type="ECO:0000256" key="6">
    <source>
        <dbReference type="ARBA" id="ARBA00023136"/>
    </source>
</evidence>
<keyword evidence="3" id="KW-1003">Cell membrane</keyword>
<dbReference type="GO" id="GO:0008381">
    <property type="term" value="F:mechanosensitive monoatomic ion channel activity"/>
    <property type="evidence" value="ECO:0007669"/>
    <property type="project" value="UniProtKB-ARBA"/>
</dbReference>
<dbReference type="PANTHER" id="PTHR30347">
    <property type="entry name" value="POTASSIUM CHANNEL RELATED"/>
    <property type="match status" value="1"/>
</dbReference>
<dbReference type="RefSeq" id="WP_110374563.1">
    <property type="nucleotide sequence ID" value="NZ_JAHBRY010000001.1"/>
</dbReference>
<evidence type="ECO:0000256" key="3">
    <source>
        <dbReference type="ARBA" id="ARBA00022475"/>
    </source>
</evidence>
<evidence type="ECO:0000313" key="12">
    <source>
        <dbReference type="Proteomes" id="UP000248021"/>
    </source>
</evidence>
<feature type="transmembrane region" description="Helical" evidence="7">
    <location>
        <begin position="347"/>
        <end position="369"/>
    </location>
</feature>
<feature type="transmembrane region" description="Helical" evidence="7">
    <location>
        <begin position="540"/>
        <end position="570"/>
    </location>
</feature>
<keyword evidence="5 7" id="KW-1133">Transmembrane helix</keyword>
<dbReference type="InterPro" id="IPR011014">
    <property type="entry name" value="MscS_channel_TM-2"/>
</dbReference>
<dbReference type="InterPro" id="IPR049278">
    <property type="entry name" value="MS_channel_C"/>
</dbReference>
<evidence type="ECO:0000259" key="8">
    <source>
        <dbReference type="Pfam" id="PF00924"/>
    </source>
</evidence>
<evidence type="ECO:0000256" key="1">
    <source>
        <dbReference type="ARBA" id="ARBA00004651"/>
    </source>
</evidence>
<evidence type="ECO:0000256" key="7">
    <source>
        <dbReference type="SAM" id="Phobius"/>
    </source>
</evidence>
<dbReference type="Gene3D" id="1.10.287.1260">
    <property type="match status" value="1"/>
</dbReference>
<proteinExistence type="inferred from homology"/>
<dbReference type="SUPFAM" id="SSF82861">
    <property type="entry name" value="Mechanosensitive channel protein MscS (YggB), transmembrane region"/>
    <property type="match status" value="1"/>
</dbReference>
<dbReference type="Pfam" id="PF00924">
    <property type="entry name" value="MS_channel_2nd"/>
    <property type="match status" value="1"/>
</dbReference>
<dbReference type="EMBL" id="QJJK01000004">
    <property type="protein sequence ID" value="PXW60229.1"/>
    <property type="molecule type" value="Genomic_DNA"/>
</dbReference>